<dbReference type="EMBL" id="BPLQ01002337">
    <property type="protein sequence ID" value="GIX91798.1"/>
    <property type="molecule type" value="Genomic_DNA"/>
</dbReference>
<keyword evidence="12" id="KW-1185">Reference proteome</keyword>
<evidence type="ECO:0000256" key="5">
    <source>
        <dbReference type="ARBA" id="ARBA00022989"/>
    </source>
</evidence>
<dbReference type="GO" id="GO:0005227">
    <property type="term" value="F:calcium-activated cation channel activity"/>
    <property type="evidence" value="ECO:0007669"/>
    <property type="project" value="InterPro"/>
</dbReference>
<dbReference type="InterPro" id="IPR003864">
    <property type="entry name" value="CSC1/OSCA1-like_7TM"/>
</dbReference>
<dbReference type="Proteomes" id="UP001054837">
    <property type="component" value="Unassembled WGS sequence"/>
</dbReference>
<dbReference type="PANTHER" id="PTHR13018">
    <property type="entry name" value="PROBABLE MEMBRANE PROTEIN DUF221-RELATED"/>
    <property type="match status" value="1"/>
</dbReference>
<dbReference type="InterPro" id="IPR032880">
    <property type="entry name" value="CSC1/OSCA1-like_N"/>
</dbReference>
<keyword evidence="4 7" id="KW-0812">Transmembrane</keyword>
<evidence type="ECO:0000256" key="2">
    <source>
        <dbReference type="ARBA" id="ARBA00007779"/>
    </source>
</evidence>
<feature type="transmembrane region" description="Helical" evidence="7">
    <location>
        <begin position="571"/>
        <end position="592"/>
    </location>
</feature>
<feature type="transmembrane region" description="Helical" evidence="7">
    <location>
        <begin position="118"/>
        <end position="138"/>
    </location>
</feature>
<dbReference type="InterPro" id="IPR027815">
    <property type="entry name" value="CSC1/OSCA1-like_cyt"/>
</dbReference>
<evidence type="ECO:0000259" key="9">
    <source>
        <dbReference type="Pfam" id="PF13967"/>
    </source>
</evidence>
<feature type="transmembrane region" description="Helical" evidence="7">
    <location>
        <begin position="381"/>
        <end position="400"/>
    </location>
</feature>
<feature type="transmembrane region" description="Helical" evidence="7">
    <location>
        <begin position="59"/>
        <end position="77"/>
    </location>
</feature>
<name>A0AAV4P481_9ARAC</name>
<feature type="domain" description="CSC1/OSCA1-like cytosolic" evidence="10">
    <location>
        <begin position="200"/>
        <end position="368"/>
    </location>
</feature>
<feature type="domain" description="CSC1/OSCA1-like N-terminal transmembrane" evidence="9">
    <location>
        <begin position="91"/>
        <end position="180"/>
    </location>
</feature>
<reference evidence="11 12" key="1">
    <citation type="submission" date="2021-06" db="EMBL/GenBank/DDBJ databases">
        <title>Caerostris darwini draft genome.</title>
        <authorList>
            <person name="Kono N."/>
            <person name="Arakawa K."/>
        </authorList>
    </citation>
    <scope>NUCLEOTIDE SEQUENCE [LARGE SCALE GENOMIC DNA]</scope>
</reference>
<evidence type="ECO:0000256" key="3">
    <source>
        <dbReference type="ARBA" id="ARBA00022448"/>
    </source>
</evidence>
<dbReference type="Pfam" id="PF02714">
    <property type="entry name" value="RSN1_7TM"/>
    <property type="match status" value="1"/>
</dbReference>
<evidence type="ECO:0000259" key="8">
    <source>
        <dbReference type="Pfam" id="PF02714"/>
    </source>
</evidence>
<organism evidence="11 12">
    <name type="scientific">Caerostris darwini</name>
    <dbReference type="NCBI Taxonomy" id="1538125"/>
    <lineage>
        <taxon>Eukaryota</taxon>
        <taxon>Metazoa</taxon>
        <taxon>Ecdysozoa</taxon>
        <taxon>Arthropoda</taxon>
        <taxon>Chelicerata</taxon>
        <taxon>Arachnida</taxon>
        <taxon>Araneae</taxon>
        <taxon>Araneomorphae</taxon>
        <taxon>Entelegynae</taxon>
        <taxon>Araneoidea</taxon>
        <taxon>Araneidae</taxon>
        <taxon>Caerostris</taxon>
    </lineage>
</organism>
<feature type="transmembrane region" description="Helical" evidence="7">
    <location>
        <begin position="464"/>
        <end position="487"/>
    </location>
</feature>
<proteinExistence type="inferred from homology"/>
<evidence type="ECO:0000313" key="11">
    <source>
        <dbReference type="EMBL" id="GIX91798.1"/>
    </source>
</evidence>
<dbReference type="InterPro" id="IPR045122">
    <property type="entry name" value="Csc1-like"/>
</dbReference>
<protein>
    <submittedName>
        <fullName evidence="11">CSC1-like protein 2</fullName>
    </submittedName>
</protein>
<evidence type="ECO:0000256" key="4">
    <source>
        <dbReference type="ARBA" id="ARBA00022692"/>
    </source>
</evidence>
<gene>
    <name evidence="11" type="primary">TMEM63B</name>
    <name evidence="11" type="ORF">CDAR_5221</name>
</gene>
<dbReference type="AlphaFoldDB" id="A0AAV4P481"/>
<dbReference type="PANTHER" id="PTHR13018:SF5">
    <property type="entry name" value="RE44586P"/>
    <property type="match status" value="1"/>
</dbReference>
<feature type="transmembrane region" description="Helical" evidence="7">
    <location>
        <begin position="164"/>
        <end position="185"/>
    </location>
</feature>
<comment type="caution">
    <text evidence="11">The sequence shown here is derived from an EMBL/GenBank/DDBJ whole genome shotgun (WGS) entry which is preliminary data.</text>
</comment>
<feature type="transmembrane region" description="Helical" evidence="7">
    <location>
        <begin position="420"/>
        <end position="443"/>
    </location>
</feature>
<dbReference type="Pfam" id="PF13967">
    <property type="entry name" value="RSN1_TM"/>
    <property type="match status" value="1"/>
</dbReference>
<comment type="subcellular location">
    <subcellularLocation>
        <location evidence="1">Membrane</location>
        <topology evidence="1">Multi-pass membrane protein</topology>
    </subcellularLocation>
</comment>
<feature type="domain" description="CSC1/OSCA1-like 7TM region" evidence="8">
    <location>
        <begin position="379"/>
        <end position="593"/>
    </location>
</feature>
<evidence type="ECO:0000256" key="7">
    <source>
        <dbReference type="SAM" id="Phobius"/>
    </source>
</evidence>
<accession>A0AAV4P481</accession>
<keyword evidence="3" id="KW-0813">Transport</keyword>
<evidence type="ECO:0000259" key="10">
    <source>
        <dbReference type="Pfam" id="PF14703"/>
    </source>
</evidence>
<keyword evidence="6 7" id="KW-0472">Membrane</keyword>
<dbReference type="GO" id="GO:0005886">
    <property type="term" value="C:plasma membrane"/>
    <property type="evidence" value="ECO:0007669"/>
    <property type="project" value="TreeGrafter"/>
</dbReference>
<evidence type="ECO:0000313" key="12">
    <source>
        <dbReference type="Proteomes" id="UP001054837"/>
    </source>
</evidence>
<sequence length="714" mass="81865">MGGSFLHDPFQNFSKVWSESNLQRLKEGEKSDSYKRCSSINGTQTTFITIANFDGIPEHFLMTLICYVIILVVFLILKKIAWMQQKQAECELLEVGDQEIWYRCGVDAIQYLTFHRYILYYMIINTAVCMFIVLPTNVKGALKDTNVHFERTTINNVDISSDLVWVHLVCGIILMISVGMTLKMIAGNLRIFLKSAWIERSIILKNIHKKHISSKEIEHYLRINFPSVQIEYIKLAYDYKYLIDMNMKLRQAADNLDICRFIKSHQYREVMVLKSGSFLQRLCKCNMHREMITGTEYYEAKVNKYKLKLAEEINRLPKKVLPIAFVTFRQEKDAQLVVNSQTKSFSIKMGGKWIFDGAPDPTNVMWENMQKGQTLWNWRSAFINLVVCIVAVFLSTPTIVVSSFKLDQISMTITEENVTLARFFITVILWILSLVIPAIVTYSSEYIEYKTKSSTYKSEMKKTVVFLILTVVILPSLGINSLSGFFSETVLGRNGKFDWSCLFFPDNGAFFVEYIFTSTFIGTPVQLIRLPDIFVCTWQLLTAKSEVERLSIRRGVIWDFNFGIQYSHSLLIFYMVTFFSLQCPVISIAGWINVTYGASALMWISIIVSICSTTTGKWKPFLMSTFIENYKQFDESFSTAVISTTLNSYNCVTLPTGNLGDTTWKILPEISIIVKLEEGRSDGEFGIAHNIIIRALREFQMAGTAFQGLSSGHP</sequence>
<feature type="transmembrane region" description="Helical" evidence="7">
    <location>
        <begin position="598"/>
        <end position="616"/>
    </location>
</feature>
<comment type="similarity">
    <text evidence="2">Belongs to the CSC1 (TC 1.A.17) family.</text>
</comment>
<evidence type="ECO:0000256" key="1">
    <source>
        <dbReference type="ARBA" id="ARBA00004141"/>
    </source>
</evidence>
<dbReference type="Pfam" id="PF14703">
    <property type="entry name" value="PHM7_cyt"/>
    <property type="match status" value="1"/>
</dbReference>
<keyword evidence="5 7" id="KW-1133">Transmembrane helix</keyword>
<evidence type="ECO:0000256" key="6">
    <source>
        <dbReference type="ARBA" id="ARBA00023136"/>
    </source>
</evidence>